<dbReference type="CDD" id="cd02966">
    <property type="entry name" value="TlpA_like_family"/>
    <property type="match status" value="1"/>
</dbReference>
<dbReference type="Pfam" id="PF13905">
    <property type="entry name" value="Thioredoxin_8"/>
    <property type="match status" value="1"/>
</dbReference>
<evidence type="ECO:0000256" key="1">
    <source>
        <dbReference type="ARBA" id="ARBA00004196"/>
    </source>
</evidence>
<keyword evidence="5" id="KW-0732">Signal</keyword>
<dbReference type="SUPFAM" id="SSF52833">
    <property type="entry name" value="Thioredoxin-like"/>
    <property type="match status" value="1"/>
</dbReference>
<keyword evidence="4" id="KW-0676">Redox-active center</keyword>
<evidence type="ECO:0000259" key="6">
    <source>
        <dbReference type="PROSITE" id="PS51352"/>
    </source>
</evidence>
<name>A0ABM9ALU4_9BACT</name>
<sequence>MLKHFLFLFLFPVFSFAQTIAFSKPDSSDIFIQYGDEEIIQKANDLIQKPESQVFLTEFNKKFPNTFEKEIRYKQLLTANVDDWEIQLYDERKNQLNFLKNYTNLSPEFQKLVESNIRWNYWHLLLSYAIIRSNLDTKLTRVVSLPAVMTEEIDPTKVNDETALLSESYRNFLPFFVTYFNSQDQKFVKYADQVKAITDKGNIAQKYLKGKVLDYTLTKLIHDNCERLSASSAKFWISQIAADSYRKMLLLHCKETLNKKEEIAKKKDDNKDKLPLGSGDYPVLYGLDGKQFNFAKYKGKVIYVDFWASWCGPCRQEFPFSKKMHDGFTEKQKKNIVFLYVSIDEDPNNWKNAVDNLKLNNGDHGISNGGFGSGVSQKYQINSIPRYMIIDKNGTIVRPDAPRPSNPETLDLLFKLIE</sequence>
<dbReference type="InterPro" id="IPR013766">
    <property type="entry name" value="Thioredoxin_domain"/>
</dbReference>
<reference evidence="7" key="1">
    <citation type="submission" date="2021-12" db="EMBL/GenBank/DDBJ databases">
        <authorList>
            <person name="Rodrigo-Torres L."/>
            <person name="Arahal R. D."/>
            <person name="Lucena T."/>
        </authorList>
    </citation>
    <scope>NUCLEOTIDE SEQUENCE</scope>
    <source>
        <strain evidence="7">CECT 8858</strain>
    </source>
</reference>
<dbReference type="RefSeq" id="WP_238804778.1">
    <property type="nucleotide sequence ID" value="NZ_CAKLPY010000001.1"/>
</dbReference>
<dbReference type="PANTHER" id="PTHR42852:SF6">
    <property type="entry name" value="THIOL:DISULFIDE INTERCHANGE PROTEIN DSBE"/>
    <property type="match status" value="1"/>
</dbReference>
<keyword evidence="2" id="KW-0201">Cytochrome c-type biogenesis</keyword>
<feature type="domain" description="Thioredoxin" evidence="6">
    <location>
        <begin position="268"/>
        <end position="418"/>
    </location>
</feature>
<organism evidence="7 8">
    <name type="scientific">Emticicia aquatica</name>
    <dbReference type="NCBI Taxonomy" id="1681835"/>
    <lineage>
        <taxon>Bacteria</taxon>
        <taxon>Pseudomonadati</taxon>
        <taxon>Bacteroidota</taxon>
        <taxon>Cytophagia</taxon>
        <taxon>Cytophagales</taxon>
        <taxon>Leadbetterellaceae</taxon>
        <taxon>Emticicia</taxon>
    </lineage>
</organism>
<dbReference type="InterPro" id="IPR050553">
    <property type="entry name" value="Thioredoxin_ResA/DsbE_sf"/>
</dbReference>
<evidence type="ECO:0000256" key="4">
    <source>
        <dbReference type="ARBA" id="ARBA00023284"/>
    </source>
</evidence>
<comment type="caution">
    <text evidence="7">The sequence shown here is derived from an EMBL/GenBank/DDBJ whole genome shotgun (WGS) entry which is preliminary data.</text>
</comment>
<accession>A0ABM9ALU4</accession>
<dbReference type="PANTHER" id="PTHR42852">
    <property type="entry name" value="THIOL:DISULFIDE INTERCHANGE PROTEIN DSBE"/>
    <property type="match status" value="1"/>
</dbReference>
<evidence type="ECO:0000313" key="7">
    <source>
        <dbReference type="EMBL" id="CAH0994745.1"/>
    </source>
</evidence>
<evidence type="ECO:0000313" key="8">
    <source>
        <dbReference type="Proteomes" id="UP000837932"/>
    </source>
</evidence>
<dbReference type="PROSITE" id="PS51352">
    <property type="entry name" value="THIOREDOXIN_2"/>
    <property type="match status" value="1"/>
</dbReference>
<evidence type="ECO:0000256" key="3">
    <source>
        <dbReference type="ARBA" id="ARBA00023157"/>
    </source>
</evidence>
<dbReference type="InterPro" id="IPR036249">
    <property type="entry name" value="Thioredoxin-like_sf"/>
</dbReference>
<protein>
    <submittedName>
        <fullName evidence="7">Thiol-disulfide oxidoreductase ResA</fullName>
    </submittedName>
</protein>
<dbReference type="Gene3D" id="3.40.30.10">
    <property type="entry name" value="Glutaredoxin"/>
    <property type="match status" value="1"/>
</dbReference>
<proteinExistence type="predicted"/>
<keyword evidence="8" id="KW-1185">Reference proteome</keyword>
<evidence type="ECO:0000256" key="2">
    <source>
        <dbReference type="ARBA" id="ARBA00022748"/>
    </source>
</evidence>
<keyword evidence="3" id="KW-1015">Disulfide bond</keyword>
<feature type="chain" id="PRO_5047355014" evidence="5">
    <location>
        <begin position="18"/>
        <end position="418"/>
    </location>
</feature>
<gene>
    <name evidence="7" type="primary">resA_3</name>
    <name evidence="7" type="ORF">EMA8858_00857</name>
</gene>
<feature type="signal peptide" evidence="5">
    <location>
        <begin position="1"/>
        <end position="17"/>
    </location>
</feature>
<dbReference type="EMBL" id="CAKLPY010000001">
    <property type="protein sequence ID" value="CAH0994745.1"/>
    <property type="molecule type" value="Genomic_DNA"/>
</dbReference>
<dbReference type="InterPro" id="IPR012336">
    <property type="entry name" value="Thioredoxin-like_fold"/>
</dbReference>
<comment type="subcellular location">
    <subcellularLocation>
        <location evidence="1">Cell envelope</location>
    </subcellularLocation>
</comment>
<evidence type="ECO:0000256" key="5">
    <source>
        <dbReference type="SAM" id="SignalP"/>
    </source>
</evidence>
<dbReference type="Proteomes" id="UP000837932">
    <property type="component" value="Unassembled WGS sequence"/>
</dbReference>